<dbReference type="EMBL" id="BLLF01003306">
    <property type="protein sequence ID" value="GFH26979.1"/>
    <property type="molecule type" value="Genomic_DNA"/>
</dbReference>
<reference evidence="1 2" key="1">
    <citation type="submission" date="2020-02" db="EMBL/GenBank/DDBJ databases">
        <title>Draft genome sequence of Haematococcus lacustris strain NIES-144.</title>
        <authorList>
            <person name="Morimoto D."/>
            <person name="Nakagawa S."/>
            <person name="Yoshida T."/>
            <person name="Sawayama S."/>
        </authorList>
    </citation>
    <scope>NUCLEOTIDE SEQUENCE [LARGE SCALE GENOMIC DNA]</scope>
    <source>
        <strain evidence="1 2">NIES-144</strain>
    </source>
</reference>
<dbReference type="AlphaFoldDB" id="A0A6A0A2B9"/>
<dbReference type="PANTHER" id="PTHR39319">
    <property type="entry name" value="SI:DKEY-256H2.1"/>
    <property type="match status" value="1"/>
</dbReference>
<evidence type="ECO:0000313" key="2">
    <source>
        <dbReference type="Proteomes" id="UP000485058"/>
    </source>
</evidence>
<protein>
    <submittedName>
        <fullName evidence="1">N-glycanase_N domain-containing protein</fullName>
    </submittedName>
</protein>
<comment type="caution">
    <text evidence="1">The sequence shown here is derived from an EMBL/GenBank/DDBJ whole genome shotgun (WGS) entry which is preliminary data.</text>
</comment>
<keyword evidence="2" id="KW-1185">Reference proteome</keyword>
<sequence>MVQQQAGRVQQGIAGAQGLVPLATVPLFEGGSFDATYNNRSAMAVAVPSGAVRAVIMAVISGHGSDDNNWPGAAAREYEALPGRTLLVFSYELADPASRVMLADPWSVQSFLRLAPFRTHFMFAPTSPNATEAQSCAEQLRASLTRAMLAAGLPEEVQRAR</sequence>
<organism evidence="1 2">
    <name type="scientific">Haematococcus lacustris</name>
    <name type="common">Green alga</name>
    <name type="synonym">Haematococcus pluvialis</name>
    <dbReference type="NCBI Taxonomy" id="44745"/>
    <lineage>
        <taxon>Eukaryota</taxon>
        <taxon>Viridiplantae</taxon>
        <taxon>Chlorophyta</taxon>
        <taxon>core chlorophytes</taxon>
        <taxon>Chlorophyceae</taxon>
        <taxon>CS clade</taxon>
        <taxon>Chlamydomonadales</taxon>
        <taxon>Haematococcaceae</taxon>
        <taxon>Haematococcus</taxon>
    </lineage>
</organism>
<gene>
    <name evidence="1" type="ORF">HaLaN_25224</name>
</gene>
<dbReference type="Proteomes" id="UP000485058">
    <property type="component" value="Unassembled WGS sequence"/>
</dbReference>
<proteinExistence type="predicted"/>
<dbReference type="PANTHER" id="PTHR39319:SF1">
    <property type="entry name" value="SI:DKEY-256H2.1"/>
    <property type="match status" value="1"/>
</dbReference>
<dbReference type="InterPro" id="IPR053251">
    <property type="entry name" value="N-glycanase"/>
</dbReference>
<evidence type="ECO:0000313" key="1">
    <source>
        <dbReference type="EMBL" id="GFH26979.1"/>
    </source>
</evidence>
<name>A0A6A0A2B9_HAELA</name>
<accession>A0A6A0A2B9</accession>